<dbReference type="GO" id="GO:0005829">
    <property type="term" value="C:cytosol"/>
    <property type="evidence" value="ECO:0007669"/>
    <property type="project" value="TreeGrafter"/>
</dbReference>
<dbReference type="FunFam" id="3.40.50.300:FF:000109">
    <property type="entry name" value="Peroxisomal biogenesis factor 6"/>
    <property type="match status" value="1"/>
</dbReference>
<comment type="catalytic activity">
    <reaction evidence="10">
        <text>ATP + H2O = ADP + phosphate + H(+)</text>
        <dbReference type="Rhea" id="RHEA:13065"/>
        <dbReference type="ChEBI" id="CHEBI:15377"/>
        <dbReference type="ChEBI" id="CHEBI:15378"/>
        <dbReference type="ChEBI" id="CHEBI:30616"/>
        <dbReference type="ChEBI" id="CHEBI:43474"/>
        <dbReference type="ChEBI" id="CHEBI:456216"/>
    </reaction>
    <physiologicalReaction direction="left-to-right" evidence="10">
        <dbReference type="Rhea" id="RHEA:13066"/>
    </physiologicalReaction>
</comment>
<dbReference type="Gene3D" id="1.10.8.60">
    <property type="match status" value="1"/>
</dbReference>
<dbReference type="InterPro" id="IPR027417">
    <property type="entry name" value="P-loop_NTPase"/>
</dbReference>
<name>A0AAD9IIE6_PROWI</name>
<dbReference type="Gene3D" id="3.40.50.300">
    <property type="entry name" value="P-loop containing nucleotide triphosphate hydrolases"/>
    <property type="match status" value="2"/>
</dbReference>
<reference evidence="13" key="1">
    <citation type="submission" date="2021-01" db="EMBL/GenBank/DDBJ databases">
        <authorList>
            <person name="Eckstrom K.M.E."/>
        </authorList>
    </citation>
    <scope>NUCLEOTIDE SEQUENCE</scope>
    <source>
        <strain evidence="13">UVCC 0001</strain>
    </source>
</reference>
<keyword evidence="5" id="KW-0378">Hydrolase</keyword>
<dbReference type="GO" id="GO:0005778">
    <property type="term" value="C:peroxisomal membrane"/>
    <property type="evidence" value="ECO:0007669"/>
    <property type="project" value="TreeGrafter"/>
</dbReference>
<dbReference type="SMART" id="SM00382">
    <property type="entry name" value="AAA"/>
    <property type="match status" value="2"/>
</dbReference>
<feature type="region of interest" description="Disordered" evidence="11">
    <location>
        <begin position="148"/>
        <end position="167"/>
    </location>
</feature>
<dbReference type="SUPFAM" id="SSF52540">
    <property type="entry name" value="P-loop containing nucleoside triphosphate hydrolases"/>
    <property type="match status" value="2"/>
</dbReference>
<dbReference type="InterPro" id="IPR003960">
    <property type="entry name" value="ATPase_AAA_CS"/>
</dbReference>
<sequence>MAPECSGSPLIVSGTASRRLKLLHGEEDSEDEALRSGTMVDVLRAGGTFPGSDASTAPGDPYLIGRVIALHAPQAVPDTAYVHPIFAHNLGLALDATRLLRPEEDASADEDALGALCLRRREQAEVAVAQAVQLSPVAFPAADLATLFGERPGEDGDAPGGAADGRHAADEADSLIAQIQEHFLRAERVLRQGDLVCVPRPAAESALLAGALAGRGRAPGASSPAVLAVTSVLPPSKAPQRFVPGRTDVVLEGTARSLIPLSLRGPGAPATPLEGPAAELSGLLAGLTHPEAELESLRLAVLLHGPAGSGRRSAALAAAAAAGYHAITISAHALRAPDIPEDKALEALRTAFASAAAFAPVVLVVREFEALGPGEEGGAAALKAGAALGECLRRHGRAPHPVILAGVVERPDALGAPLRRCFTHEMEVGVADAEGRVVAFQRLLAPMLSSGGRLRRGDADNTATSAPLTEEDIKDVARHSAGLTQRELRAVVSMAAVGALPRSALPVDDLLAPERRLVTSDIVFGDEAEPGKKGESLDTSTTASEAAPSASNQQQPLALAPITVPALQSAIERVRGMAAADVGAPKIPSVKWEDVGGLEDVKRAILDTVDLPLRHPELFAGGLRRRSGVLLYGPPGTGKTLLAKAVATECSINFLSVKGPELVNMYVGESERQVRAVFERARRARPCVVFFDELDSLAPARGKGSDSGGVMDRVVAQLLAEIDAAQGGDGGGAADAAGDIFLIGATNRPDLLDAALMRPGRLDRLLYVGIAPEPAAKQKVLEALTRKFALAPDVDLAAAAEACPRQFTGADMYALCSDAWMTAFRRHVAEPLEPGQQRADAVIVRQADFIKAATTLQPSLSSAEIAKYEALRDQYAA</sequence>
<accession>A0AAD9IIE6</accession>
<evidence type="ECO:0000256" key="2">
    <source>
        <dbReference type="ARBA" id="ARBA00006914"/>
    </source>
</evidence>
<organism evidence="13 14">
    <name type="scientific">Prototheca wickerhamii</name>
    <dbReference type="NCBI Taxonomy" id="3111"/>
    <lineage>
        <taxon>Eukaryota</taxon>
        <taxon>Viridiplantae</taxon>
        <taxon>Chlorophyta</taxon>
        <taxon>core chlorophytes</taxon>
        <taxon>Trebouxiophyceae</taxon>
        <taxon>Chlorellales</taxon>
        <taxon>Chlorellaceae</taxon>
        <taxon>Prototheca</taxon>
    </lineage>
</organism>
<feature type="compositionally biased region" description="Low complexity" evidence="11">
    <location>
        <begin position="539"/>
        <end position="551"/>
    </location>
</feature>
<keyword evidence="6" id="KW-0067">ATP-binding</keyword>
<dbReference type="PANTHER" id="PTHR23077:SF9">
    <property type="entry name" value="PEROXISOMAL ATPASE PEX6"/>
    <property type="match status" value="1"/>
</dbReference>
<evidence type="ECO:0000256" key="10">
    <source>
        <dbReference type="ARBA" id="ARBA00048778"/>
    </source>
</evidence>
<comment type="subcellular location">
    <subcellularLocation>
        <location evidence="1">Membrane</location>
    </subcellularLocation>
</comment>
<dbReference type="GO" id="GO:0005524">
    <property type="term" value="F:ATP binding"/>
    <property type="evidence" value="ECO:0007669"/>
    <property type="project" value="UniProtKB-KW"/>
</dbReference>
<dbReference type="EMBL" id="JASFZW010000008">
    <property type="protein sequence ID" value="KAK2076807.1"/>
    <property type="molecule type" value="Genomic_DNA"/>
</dbReference>
<keyword evidence="7" id="KW-0472">Membrane</keyword>
<dbReference type="PANTHER" id="PTHR23077">
    <property type="entry name" value="AAA-FAMILY ATPASE"/>
    <property type="match status" value="1"/>
</dbReference>
<dbReference type="Pfam" id="PF00004">
    <property type="entry name" value="AAA"/>
    <property type="match status" value="2"/>
</dbReference>
<evidence type="ECO:0000256" key="11">
    <source>
        <dbReference type="SAM" id="MobiDB-lite"/>
    </source>
</evidence>
<keyword evidence="4" id="KW-0547">Nucleotide-binding</keyword>
<comment type="caution">
    <text evidence="13">The sequence shown here is derived from an EMBL/GenBank/DDBJ whole genome shotgun (WGS) entry which is preliminary data.</text>
</comment>
<dbReference type="InterPro" id="IPR050168">
    <property type="entry name" value="AAA_ATPase_domain"/>
</dbReference>
<protein>
    <recommendedName>
        <fullName evidence="8">Peroxisomal ATPase PEX6</fullName>
    </recommendedName>
    <alternativeName>
        <fullName evidence="9">Peroxin-6</fullName>
    </alternativeName>
</protein>
<feature type="region of interest" description="Disordered" evidence="11">
    <location>
        <begin position="526"/>
        <end position="557"/>
    </location>
</feature>
<feature type="domain" description="AAA+ ATPase" evidence="12">
    <location>
        <begin position="625"/>
        <end position="772"/>
    </location>
</feature>
<evidence type="ECO:0000256" key="3">
    <source>
        <dbReference type="ARBA" id="ARBA00022593"/>
    </source>
</evidence>
<evidence type="ECO:0000256" key="6">
    <source>
        <dbReference type="ARBA" id="ARBA00022840"/>
    </source>
</evidence>
<dbReference type="InterPro" id="IPR003959">
    <property type="entry name" value="ATPase_AAA_core"/>
</dbReference>
<evidence type="ECO:0000256" key="8">
    <source>
        <dbReference type="ARBA" id="ARBA00034811"/>
    </source>
</evidence>
<keyword evidence="3" id="KW-0962">Peroxisome biogenesis</keyword>
<gene>
    <name evidence="13" type="ORF">QBZ16_005033</name>
</gene>
<evidence type="ECO:0000256" key="5">
    <source>
        <dbReference type="ARBA" id="ARBA00022801"/>
    </source>
</evidence>
<evidence type="ECO:0000259" key="12">
    <source>
        <dbReference type="SMART" id="SM00382"/>
    </source>
</evidence>
<dbReference type="PROSITE" id="PS00674">
    <property type="entry name" value="AAA"/>
    <property type="match status" value="1"/>
</dbReference>
<evidence type="ECO:0000313" key="14">
    <source>
        <dbReference type="Proteomes" id="UP001255856"/>
    </source>
</evidence>
<dbReference type="Proteomes" id="UP001255856">
    <property type="component" value="Unassembled WGS sequence"/>
</dbReference>
<comment type="similarity">
    <text evidence="2">Belongs to the AAA ATPase family.</text>
</comment>
<evidence type="ECO:0000256" key="1">
    <source>
        <dbReference type="ARBA" id="ARBA00004370"/>
    </source>
</evidence>
<evidence type="ECO:0000256" key="9">
    <source>
        <dbReference type="ARBA" id="ARBA00034920"/>
    </source>
</evidence>
<feature type="domain" description="AAA+ ATPase" evidence="12">
    <location>
        <begin position="297"/>
        <end position="432"/>
    </location>
</feature>
<evidence type="ECO:0000256" key="4">
    <source>
        <dbReference type="ARBA" id="ARBA00022741"/>
    </source>
</evidence>
<proteinExistence type="inferred from homology"/>
<dbReference type="InterPro" id="IPR003593">
    <property type="entry name" value="AAA+_ATPase"/>
</dbReference>
<evidence type="ECO:0000313" key="13">
    <source>
        <dbReference type="EMBL" id="KAK2076807.1"/>
    </source>
</evidence>
<evidence type="ECO:0000256" key="7">
    <source>
        <dbReference type="ARBA" id="ARBA00023136"/>
    </source>
</evidence>
<dbReference type="GO" id="GO:0016558">
    <property type="term" value="P:protein import into peroxisome matrix"/>
    <property type="evidence" value="ECO:0007669"/>
    <property type="project" value="TreeGrafter"/>
</dbReference>
<keyword evidence="14" id="KW-1185">Reference proteome</keyword>
<dbReference type="GO" id="GO:0016887">
    <property type="term" value="F:ATP hydrolysis activity"/>
    <property type="evidence" value="ECO:0007669"/>
    <property type="project" value="InterPro"/>
</dbReference>
<dbReference type="AlphaFoldDB" id="A0AAD9IIE6"/>